<evidence type="ECO:0000313" key="4">
    <source>
        <dbReference type="EMBL" id="PAA55319.1"/>
    </source>
</evidence>
<feature type="domain" description="EGF-like" evidence="3">
    <location>
        <begin position="41"/>
        <end position="52"/>
    </location>
</feature>
<reference evidence="4 5" key="1">
    <citation type="submission" date="2017-06" db="EMBL/GenBank/DDBJ databases">
        <title>A platform for efficient transgenesis in Macrostomum lignano, a flatworm model organism for stem cell research.</title>
        <authorList>
            <person name="Berezikov E."/>
        </authorList>
    </citation>
    <scope>NUCLEOTIDE SEQUENCE [LARGE SCALE GENOMIC DNA]</scope>
    <source>
        <strain evidence="4">DV1</strain>
        <tissue evidence="4">Whole organism</tissue>
    </source>
</reference>
<keyword evidence="2" id="KW-0472">Membrane</keyword>
<dbReference type="Proteomes" id="UP000215902">
    <property type="component" value="Unassembled WGS sequence"/>
</dbReference>
<organism evidence="4 5">
    <name type="scientific">Macrostomum lignano</name>
    <dbReference type="NCBI Taxonomy" id="282301"/>
    <lineage>
        <taxon>Eukaryota</taxon>
        <taxon>Metazoa</taxon>
        <taxon>Spiralia</taxon>
        <taxon>Lophotrochozoa</taxon>
        <taxon>Platyhelminthes</taxon>
        <taxon>Rhabditophora</taxon>
        <taxon>Macrostomorpha</taxon>
        <taxon>Macrostomida</taxon>
        <taxon>Macrostomidae</taxon>
        <taxon>Macrostomum</taxon>
    </lineage>
</organism>
<gene>
    <name evidence="4" type="ORF">BOX15_Mlig030020g1</name>
</gene>
<dbReference type="EMBL" id="NIVC01002771">
    <property type="protein sequence ID" value="PAA55319.1"/>
    <property type="molecule type" value="Genomic_DNA"/>
</dbReference>
<keyword evidence="5" id="KW-1185">Reference proteome</keyword>
<dbReference type="AlphaFoldDB" id="A0A267E3A7"/>
<feature type="compositionally biased region" description="Polar residues" evidence="1">
    <location>
        <begin position="124"/>
        <end position="136"/>
    </location>
</feature>
<evidence type="ECO:0000313" key="5">
    <source>
        <dbReference type="Proteomes" id="UP000215902"/>
    </source>
</evidence>
<dbReference type="SUPFAM" id="SSF57196">
    <property type="entry name" value="EGF/Laminin"/>
    <property type="match status" value="1"/>
</dbReference>
<keyword evidence="2" id="KW-0812">Transmembrane</keyword>
<feature type="transmembrane region" description="Helical" evidence="2">
    <location>
        <begin position="65"/>
        <end position="88"/>
    </location>
</feature>
<name>A0A267E3A7_9PLAT</name>
<evidence type="ECO:0000256" key="1">
    <source>
        <dbReference type="SAM" id="MobiDB-lite"/>
    </source>
</evidence>
<evidence type="ECO:0000259" key="3">
    <source>
        <dbReference type="PROSITE" id="PS01186"/>
    </source>
</evidence>
<accession>A0A267E3A7</accession>
<sequence length="151" mass="17267">MSDYGVTNCTAEERERLRIQLHSYCLEGGYCRKIPPGKLYCQCLEGWKNDICDTPDFLGAADLKMVVVIPLVVVIAIIILCVVIFFLVRRHRQHRAKEERQRREQSGNPLINRRGNQPIYRPVSGTTAPALQSQPPVWNVETGSQRKEYLA</sequence>
<proteinExistence type="predicted"/>
<comment type="caution">
    <text evidence="4">The sequence shown here is derived from an EMBL/GenBank/DDBJ whole genome shotgun (WGS) entry which is preliminary data.</text>
</comment>
<protein>
    <recommendedName>
        <fullName evidence="3">EGF-like domain-containing protein</fullName>
    </recommendedName>
</protein>
<evidence type="ECO:0000256" key="2">
    <source>
        <dbReference type="SAM" id="Phobius"/>
    </source>
</evidence>
<keyword evidence="2" id="KW-1133">Transmembrane helix</keyword>
<feature type="region of interest" description="Disordered" evidence="1">
    <location>
        <begin position="94"/>
        <end position="137"/>
    </location>
</feature>
<dbReference type="InterPro" id="IPR000742">
    <property type="entry name" value="EGF"/>
</dbReference>
<feature type="compositionally biased region" description="Basic and acidic residues" evidence="1">
    <location>
        <begin position="96"/>
        <end position="105"/>
    </location>
</feature>
<dbReference type="PROSITE" id="PS01186">
    <property type="entry name" value="EGF_2"/>
    <property type="match status" value="1"/>
</dbReference>